<accession>A0A9X0CVZ6</accession>
<name>A0A9X0CVZ6_9CNID</name>
<comment type="caution">
    <text evidence="1">The sequence shown here is derived from an EMBL/GenBank/DDBJ whole genome shotgun (WGS) entry which is preliminary data.</text>
</comment>
<sequence>MHKTTLGSWHEPYPESKIPVDIVDGMAELQALDKPAAITTCAQLAEHFTDTILQKHSDCDELHLVFDRYDVPLSLKSATRVRRQGDEQPVSYRVTDTTHIAKVPMKRLLSHTKTKMDLTEYLAAKALHTFRTKEQEHCCGLGQ</sequence>
<evidence type="ECO:0000313" key="2">
    <source>
        <dbReference type="Proteomes" id="UP001163046"/>
    </source>
</evidence>
<gene>
    <name evidence="1" type="ORF">OS493_035091</name>
</gene>
<protein>
    <submittedName>
        <fullName evidence="1">Uncharacterized protein</fullName>
    </submittedName>
</protein>
<keyword evidence="2" id="KW-1185">Reference proteome</keyword>
<evidence type="ECO:0000313" key="1">
    <source>
        <dbReference type="EMBL" id="KAJ7376348.1"/>
    </source>
</evidence>
<reference evidence="1" key="1">
    <citation type="submission" date="2023-01" db="EMBL/GenBank/DDBJ databases">
        <title>Genome assembly of the deep-sea coral Lophelia pertusa.</title>
        <authorList>
            <person name="Herrera S."/>
            <person name="Cordes E."/>
        </authorList>
    </citation>
    <scope>NUCLEOTIDE SEQUENCE</scope>
    <source>
        <strain evidence="1">USNM1676648</strain>
        <tissue evidence="1">Polyp</tissue>
    </source>
</reference>
<dbReference type="EMBL" id="MU826401">
    <property type="protein sequence ID" value="KAJ7376348.1"/>
    <property type="molecule type" value="Genomic_DNA"/>
</dbReference>
<proteinExistence type="predicted"/>
<dbReference type="OrthoDB" id="5949854at2759"/>
<organism evidence="1 2">
    <name type="scientific">Desmophyllum pertusum</name>
    <dbReference type="NCBI Taxonomy" id="174260"/>
    <lineage>
        <taxon>Eukaryota</taxon>
        <taxon>Metazoa</taxon>
        <taxon>Cnidaria</taxon>
        <taxon>Anthozoa</taxon>
        <taxon>Hexacorallia</taxon>
        <taxon>Scleractinia</taxon>
        <taxon>Caryophylliina</taxon>
        <taxon>Caryophylliidae</taxon>
        <taxon>Desmophyllum</taxon>
    </lineage>
</organism>
<dbReference type="AlphaFoldDB" id="A0A9X0CVZ6"/>
<dbReference type="Proteomes" id="UP001163046">
    <property type="component" value="Unassembled WGS sequence"/>
</dbReference>